<dbReference type="OMA" id="CRFIDAD"/>
<accession>A0A2H3DG38</accession>
<dbReference type="AlphaFoldDB" id="A0A2H3DG38"/>
<dbReference type="Proteomes" id="UP000217790">
    <property type="component" value="Unassembled WGS sequence"/>
</dbReference>
<dbReference type="InParanoid" id="A0A2H3DG38"/>
<evidence type="ECO:0000313" key="2">
    <source>
        <dbReference type="Proteomes" id="UP000217790"/>
    </source>
</evidence>
<dbReference type="EMBL" id="KZ293654">
    <property type="protein sequence ID" value="PBK94179.1"/>
    <property type="molecule type" value="Genomic_DNA"/>
</dbReference>
<dbReference type="InterPro" id="IPR032675">
    <property type="entry name" value="LRR_dom_sf"/>
</dbReference>
<proteinExistence type="predicted"/>
<organism evidence="1 2">
    <name type="scientific">Armillaria gallica</name>
    <name type="common">Bulbous honey fungus</name>
    <name type="synonym">Armillaria bulbosa</name>
    <dbReference type="NCBI Taxonomy" id="47427"/>
    <lineage>
        <taxon>Eukaryota</taxon>
        <taxon>Fungi</taxon>
        <taxon>Dikarya</taxon>
        <taxon>Basidiomycota</taxon>
        <taxon>Agaricomycotina</taxon>
        <taxon>Agaricomycetes</taxon>
        <taxon>Agaricomycetidae</taxon>
        <taxon>Agaricales</taxon>
        <taxon>Marasmiineae</taxon>
        <taxon>Physalacriaceae</taxon>
        <taxon>Armillaria</taxon>
    </lineage>
</organism>
<reference evidence="2" key="1">
    <citation type="journal article" date="2017" name="Nat. Ecol. Evol.">
        <title>Genome expansion and lineage-specific genetic innovations in the forest pathogenic fungi Armillaria.</title>
        <authorList>
            <person name="Sipos G."/>
            <person name="Prasanna A.N."/>
            <person name="Walter M.C."/>
            <person name="O'Connor E."/>
            <person name="Balint B."/>
            <person name="Krizsan K."/>
            <person name="Kiss B."/>
            <person name="Hess J."/>
            <person name="Varga T."/>
            <person name="Slot J."/>
            <person name="Riley R."/>
            <person name="Boka B."/>
            <person name="Rigling D."/>
            <person name="Barry K."/>
            <person name="Lee J."/>
            <person name="Mihaltcheva S."/>
            <person name="LaButti K."/>
            <person name="Lipzen A."/>
            <person name="Waldron R."/>
            <person name="Moloney N.M."/>
            <person name="Sperisen C."/>
            <person name="Kredics L."/>
            <person name="Vagvoelgyi C."/>
            <person name="Patrignani A."/>
            <person name="Fitzpatrick D."/>
            <person name="Nagy I."/>
            <person name="Doyle S."/>
            <person name="Anderson J.B."/>
            <person name="Grigoriev I.V."/>
            <person name="Gueldener U."/>
            <person name="Muensterkoetter M."/>
            <person name="Nagy L.G."/>
        </authorList>
    </citation>
    <scope>NUCLEOTIDE SEQUENCE [LARGE SCALE GENOMIC DNA]</scope>
    <source>
        <strain evidence="2">Ar21-2</strain>
    </source>
</reference>
<evidence type="ECO:0008006" key="3">
    <source>
        <dbReference type="Google" id="ProtNLM"/>
    </source>
</evidence>
<evidence type="ECO:0000313" key="1">
    <source>
        <dbReference type="EMBL" id="PBK94179.1"/>
    </source>
</evidence>
<dbReference type="OrthoDB" id="3365698at2759"/>
<protein>
    <recommendedName>
        <fullName evidence="3">F-box domain-containing protein</fullName>
    </recommendedName>
</protein>
<sequence>MQKLTQLEECHLRLEIETPPDDWTGEALPVVCSVLRVLVLSSWGFYEDLPLKDLVYELVTPALTQLQVVCCPNFRQRESEETFIAIRALLERSGPPPITTFHFDHGWVLQEDLLQVLKTCPTLEDICLTDLDDGAISDETLLQLTLKVDGTTPLVPRLHTLHISGVMWFKVQVFVDMVESRWTLAHAQSPPVRRLGEVNLCRFLGTESSDEPDEDEV</sequence>
<dbReference type="Gene3D" id="3.80.10.10">
    <property type="entry name" value="Ribonuclease Inhibitor"/>
    <property type="match status" value="1"/>
</dbReference>
<gene>
    <name evidence="1" type="ORF">ARMGADRAFT_1078893</name>
</gene>
<keyword evidence="2" id="KW-1185">Reference proteome</keyword>
<name>A0A2H3DG38_ARMGA</name>